<gene>
    <name evidence="2" type="ORF">AVEN_26958_1</name>
</gene>
<protein>
    <recommendedName>
        <fullName evidence="4">C2H2-type domain-containing protein</fullName>
    </recommendedName>
</protein>
<feature type="region of interest" description="Disordered" evidence="1">
    <location>
        <begin position="28"/>
        <end position="82"/>
    </location>
</feature>
<evidence type="ECO:0000256" key="1">
    <source>
        <dbReference type="SAM" id="MobiDB-lite"/>
    </source>
</evidence>
<name>A0A4Y2X0Z4_ARAVE</name>
<evidence type="ECO:0008006" key="4">
    <source>
        <dbReference type="Google" id="ProtNLM"/>
    </source>
</evidence>
<dbReference type="AlphaFoldDB" id="A0A4Y2X0Z4"/>
<proteinExistence type="predicted"/>
<dbReference type="EMBL" id="BGPR01069021">
    <property type="protein sequence ID" value="GBO42776.1"/>
    <property type="molecule type" value="Genomic_DNA"/>
</dbReference>
<evidence type="ECO:0000313" key="3">
    <source>
        <dbReference type="Proteomes" id="UP000499080"/>
    </source>
</evidence>
<organism evidence="2 3">
    <name type="scientific">Araneus ventricosus</name>
    <name type="common">Orbweaver spider</name>
    <name type="synonym">Epeira ventricosa</name>
    <dbReference type="NCBI Taxonomy" id="182803"/>
    <lineage>
        <taxon>Eukaryota</taxon>
        <taxon>Metazoa</taxon>
        <taxon>Ecdysozoa</taxon>
        <taxon>Arthropoda</taxon>
        <taxon>Chelicerata</taxon>
        <taxon>Arachnida</taxon>
        <taxon>Araneae</taxon>
        <taxon>Araneomorphae</taxon>
        <taxon>Entelegynae</taxon>
        <taxon>Araneoidea</taxon>
        <taxon>Araneidae</taxon>
        <taxon>Araneus</taxon>
    </lineage>
</organism>
<feature type="compositionally biased region" description="Basic and acidic residues" evidence="1">
    <location>
        <begin position="67"/>
        <end position="76"/>
    </location>
</feature>
<sequence>MLCGETFPLPSSLKNHVRLRKEINDRGVIHLRNQSPPSSIRRCCSKEKQRLDPTPQRGPSILQSDPDGPRKQRRDSSPQAGP</sequence>
<dbReference type="Proteomes" id="UP000499080">
    <property type="component" value="Unassembled WGS sequence"/>
</dbReference>
<accession>A0A4Y2X0Z4</accession>
<keyword evidence="3" id="KW-1185">Reference proteome</keyword>
<reference evidence="2 3" key="1">
    <citation type="journal article" date="2019" name="Sci. Rep.">
        <title>Orb-weaving spider Araneus ventricosus genome elucidates the spidroin gene catalogue.</title>
        <authorList>
            <person name="Kono N."/>
            <person name="Nakamura H."/>
            <person name="Ohtoshi R."/>
            <person name="Moran D.A.P."/>
            <person name="Shinohara A."/>
            <person name="Yoshida Y."/>
            <person name="Fujiwara M."/>
            <person name="Mori M."/>
            <person name="Tomita M."/>
            <person name="Arakawa K."/>
        </authorList>
    </citation>
    <scope>NUCLEOTIDE SEQUENCE [LARGE SCALE GENOMIC DNA]</scope>
</reference>
<evidence type="ECO:0000313" key="2">
    <source>
        <dbReference type="EMBL" id="GBO42776.1"/>
    </source>
</evidence>
<comment type="caution">
    <text evidence="2">The sequence shown here is derived from an EMBL/GenBank/DDBJ whole genome shotgun (WGS) entry which is preliminary data.</text>
</comment>